<dbReference type="InterPro" id="IPR043504">
    <property type="entry name" value="Peptidase_S1_PA_chymotrypsin"/>
</dbReference>
<dbReference type="SMART" id="SM00020">
    <property type="entry name" value="Tryp_SPc"/>
    <property type="match status" value="1"/>
</dbReference>
<dbReference type="InterPro" id="IPR001254">
    <property type="entry name" value="Trypsin_dom"/>
</dbReference>
<dbReference type="InterPro" id="IPR001314">
    <property type="entry name" value="Peptidase_S1A"/>
</dbReference>
<dbReference type="PANTHER" id="PTHR24271">
    <property type="entry name" value="KALLIKREIN-RELATED"/>
    <property type="match status" value="1"/>
</dbReference>
<evidence type="ECO:0000313" key="4">
    <source>
        <dbReference type="EMBL" id="GLD54058.1"/>
    </source>
</evidence>
<dbReference type="Pfam" id="PF00089">
    <property type="entry name" value="Trypsin"/>
    <property type="match status" value="2"/>
</dbReference>
<keyword evidence="2" id="KW-0732">Signal</keyword>
<dbReference type="InterPro" id="IPR009003">
    <property type="entry name" value="Peptidase_S1_PA"/>
</dbReference>
<keyword evidence="1" id="KW-1015">Disulfide bond</keyword>
<dbReference type="Proteomes" id="UP001279410">
    <property type="component" value="Unassembled WGS sequence"/>
</dbReference>
<dbReference type="EMBL" id="BRZM01000019">
    <property type="protein sequence ID" value="GLD54058.1"/>
    <property type="molecule type" value="Genomic_DNA"/>
</dbReference>
<evidence type="ECO:0000313" key="5">
    <source>
        <dbReference type="Proteomes" id="UP001279410"/>
    </source>
</evidence>
<dbReference type="PROSITE" id="PS00134">
    <property type="entry name" value="TRYPSIN_HIS"/>
    <property type="match status" value="1"/>
</dbReference>
<dbReference type="PANTHER" id="PTHR24271:SF96">
    <property type="entry name" value="GRANZYME A-RELATED"/>
    <property type="match status" value="1"/>
</dbReference>
<feature type="domain" description="Peptidase S1" evidence="3">
    <location>
        <begin position="23"/>
        <end position="156"/>
    </location>
</feature>
<feature type="domain" description="Peptidase S1" evidence="3">
    <location>
        <begin position="170"/>
        <end position="399"/>
    </location>
</feature>
<dbReference type="InterPro" id="IPR018114">
    <property type="entry name" value="TRYPSIN_HIS"/>
</dbReference>
<keyword evidence="5" id="KW-1185">Reference proteome</keyword>
<accession>A0AAD3MGH3</accession>
<proteinExistence type="predicted"/>
<sequence>MKLPLVLVLVLAGAASVAIEKRILGSQDCKKDRQYHVQIESAQGGKSCGGALLNTRWVITASHCAEQNVIVKLGLNNDVSVLTKWWSSIKGSGKKYEQTIETDHQFTYKDQEGHPHDIMLIRLKEDMSAKLPTIELPPDDCTKPELKKQVEIGGWGYAKSAASVAIEKRILGGQDCNKDRQYHVQIESAQGGKSCGGALLNTRWVITASHCAEQNVIVKLGLNNDVSLLTKAWSFMKGSSKKYEQTIETDHQFTYKDQEGHPHDIMLIRLKEDMSASLPAIELPPDDCTKPELKKQVKIGGWGYAKKGKKPDHLKCATTEIRACGEKDKPDDKYFSDESTTMCAFKAGVETCYGDAGSAVEYNNLLYGIIVSNPVDTCAKNIVMLNICNYRQWIDETMQAHS</sequence>
<dbReference type="PROSITE" id="PS50240">
    <property type="entry name" value="TRYPSIN_DOM"/>
    <property type="match status" value="2"/>
</dbReference>
<comment type="caution">
    <text evidence="4">The sequence shown here is derived from an EMBL/GenBank/DDBJ whole genome shotgun (WGS) entry which is preliminary data.</text>
</comment>
<feature type="signal peptide" evidence="2">
    <location>
        <begin position="1"/>
        <end position="19"/>
    </location>
</feature>
<dbReference type="GO" id="GO:0006508">
    <property type="term" value="P:proteolysis"/>
    <property type="evidence" value="ECO:0007669"/>
    <property type="project" value="InterPro"/>
</dbReference>
<organism evidence="4 5">
    <name type="scientific">Lates japonicus</name>
    <name type="common">Japanese lates</name>
    <dbReference type="NCBI Taxonomy" id="270547"/>
    <lineage>
        <taxon>Eukaryota</taxon>
        <taxon>Metazoa</taxon>
        <taxon>Chordata</taxon>
        <taxon>Craniata</taxon>
        <taxon>Vertebrata</taxon>
        <taxon>Euteleostomi</taxon>
        <taxon>Actinopterygii</taxon>
        <taxon>Neopterygii</taxon>
        <taxon>Teleostei</taxon>
        <taxon>Neoteleostei</taxon>
        <taxon>Acanthomorphata</taxon>
        <taxon>Carangaria</taxon>
        <taxon>Carangaria incertae sedis</taxon>
        <taxon>Centropomidae</taxon>
        <taxon>Lates</taxon>
    </lineage>
</organism>
<dbReference type="AlphaFoldDB" id="A0AAD3MGH3"/>
<reference evidence="4" key="1">
    <citation type="submission" date="2022-08" db="EMBL/GenBank/DDBJ databases">
        <title>Genome sequencing of akame (Lates japonicus).</title>
        <authorList>
            <person name="Hashiguchi Y."/>
            <person name="Takahashi H."/>
        </authorList>
    </citation>
    <scope>NUCLEOTIDE SEQUENCE</scope>
    <source>
        <strain evidence="4">Kochi</strain>
    </source>
</reference>
<name>A0AAD3MGH3_LATJO</name>
<dbReference type="SUPFAM" id="SSF50494">
    <property type="entry name" value="Trypsin-like serine proteases"/>
    <property type="match status" value="2"/>
</dbReference>
<dbReference type="Gene3D" id="2.40.10.10">
    <property type="entry name" value="Trypsin-like serine proteases"/>
    <property type="match status" value="4"/>
</dbReference>
<dbReference type="PRINTS" id="PR00722">
    <property type="entry name" value="CHYMOTRYPSIN"/>
</dbReference>
<feature type="chain" id="PRO_5042049727" evidence="2">
    <location>
        <begin position="20"/>
        <end position="402"/>
    </location>
</feature>
<protein>
    <submittedName>
        <fullName evidence="4">Trypsin-4-like protein</fullName>
    </submittedName>
</protein>
<gene>
    <name evidence="4" type="ORF">AKAME5_000672700</name>
</gene>
<dbReference type="GO" id="GO:0004252">
    <property type="term" value="F:serine-type endopeptidase activity"/>
    <property type="evidence" value="ECO:0007669"/>
    <property type="project" value="InterPro"/>
</dbReference>
<evidence type="ECO:0000259" key="3">
    <source>
        <dbReference type="PROSITE" id="PS50240"/>
    </source>
</evidence>
<evidence type="ECO:0000256" key="1">
    <source>
        <dbReference type="ARBA" id="ARBA00023157"/>
    </source>
</evidence>
<evidence type="ECO:0000256" key="2">
    <source>
        <dbReference type="SAM" id="SignalP"/>
    </source>
</evidence>